<sequence>MAIELINYFQSAVGKTQGVLERQLTDFEGDSTDYRVKRGLAYILKSSFCTFEVVSPLEPQMLRERVFSLAAKSVSSRESTQVTLSKIADDLTQELEREVLLEQVRNGLYADLSENKILTVFDAPTAPDVLNRYNLSQVQGVFYKASQLVLNAHRNVPGEYKLLFRYLKLFQLMAYIEGDADHGFTITIDGPTSLFNPSTRYGLAIAKLIPALLHVTKWSLSSILQTRDAYTNSWKTGRFTLNSECGLVSHYPPGKPYDSMLEASFADKWDALKSGWALEREVDLIPIPGSVMIPDFRLVHADGRTFLLEIVGYWRPEYLQKKFSQVRRAGRDDLILAISERLNLEKAGVKLNDVPARIVWFKDKLLPKAVLAVMD</sequence>
<dbReference type="PANTHER" id="PTHR39640">
    <property type="entry name" value="VNG6129C"/>
    <property type="match status" value="1"/>
</dbReference>
<dbReference type="PIRSF" id="PIRSF019435">
    <property type="entry name" value="UCP019435"/>
    <property type="match status" value="1"/>
</dbReference>
<reference evidence="1 2" key="1">
    <citation type="submission" date="2019-10" db="EMBL/GenBank/DDBJ databases">
        <title>Genomic and transcriptomic insights into the perfect genentic adaptation of a filamentous nitrogen-fixing cyanobacterium to rice fields.</title>
        <authorList>
            <person name="Chen Z."/>
        </authorList>
    </citation>
    <scope>NUCLEOTIDE SEQUENCE [LARGE SCALE GENOMIC DNA]</scope>
    <source>
        <strain evidence="1">CCNUC1</strain>
    </source>
</reference>
<protein>
    <recommendedName>
        <fullName evidence="3">DUF790 family protein</fullName>
    </recommendedName>
</protein>
<dbReference type="EMBL" id="CP045226">
    <property type="protein sequence ID" value="QFS46547.1"/>
    <property type="molecule type" value="Genomic_DNA"/>
</dbReference>
<evidence type="ECO:0000313" key="1">
    <source>
        <dbReference type="EMBL" id="QFS46547.1"/>
    </source>
</evidence>
<accession>A0A5P8W1E5</accession>
<dbReference type="KEGG" id="nsh:GXM_04028"/>
<gene>
    <name evidence="1" type="ORF">GXM_04028</name>
</gene>
<name>A0A5P8W1E5_9NOSO</name>
<evidence type="ECO:0008006" key="3">
    <source>
        <dbReference type="Google" id="ProtNLM"/>
    </source>
</evidence>
<evidence type="ECO:0000313" key="2">
    <source>
        <dbReference type="Proteomes" id="UP000326678"/>
    </source>
</evidence>
<dbReference type="AlphaFoldDB" id="A0A5P8W1E5"/>
<dbReference type="Pfam" id="PF05626">
    <property type="entry name" value="DUF790"/>
    <property type="match status" value="1"/>
</dbReference>
<organism evidence="1 2">
    <name type="scientific">Nostoc sphaeroides CCNUC1</name>
    <dbReference type="NCBI Taxonomy" id="2653204"/>
    <lineage>
        <taxon>Bacteria</taxon>
        <taxon>Bacillati</taxon>
        <taxon>Cyanobacteriota</taxon>
        <taxon>Cyanophyceae</taxon>
        <taxon>Nostocales</taxon>
        <taxon>Nostocaceae</taxon>
        <taxon>Nostoc</taxon>
    </lineage>
</organism>
<keyword evidence="2" id="KW-1185">Reference proteome</keyword>
<dbReference type="InterPro" id="IPR008508">
    <property type="entry name" value="Bax1"/>
</dbReference>
<dbReference type="Proteomes" id="UP000326678">
    <property type="component" value="Chromosome Gxm1"/>
</dbReference>
<dbReference type="PANTHER" id="PTHR39640:SF1">
    <property type="entry name" value="DUF790 FAMILY PROTEIN"/>
    <property type="match status" value="1"/>
</dbReference>
<proteinExistence type="predicted"/>